<evidence type="ECO:0000256" key="2">
    <source>
        <dbReference type="ARBA" id="ARBA00010270"/>
    </source>
</evidence>
<evidence type="ECO:0000256" key="4">
    <source>
        <dbReference type="ARBA" id="ARBA00022475"/>
    </source>
</evidence>
<evidence type="ECO:0000256" key="6">
    <source>
        <dbReference type="ARBA" id="ARBA00025321"/>
    </source>
</evidence>
<organism evidence="7 8">
    <name type="scientific">Bartonella alsatica</name>
    <dbReference type="NCBI Taxonomy" id="52764"/>
    <lineage>
        <taxon>Bacteria</taxon>
        <taxon>Pseudomonadati</taxon>
        <taxon>Pseudomonadota</taxon>
        <taxon>Alphaproteobacteria</taxon>
        <taxon>Hyphomicrobiales</taxon>
        <taxon>Bartonellaceae</taxon>
        <taxon>Bartonella</taxon>
    </lineage>
</organism>
<comment type="function">
    <text evidence="6">Has immunoglobulin-binding and hemagglutination properties, and can bind to mannose. Essential for virulence. May be involved in LPS biosynthesis or polysaccharide transport.</text>
</comment>
<reference evidence="7 8" key="1">
    <citation type="submission" date="2020-06" db="EMBL/GenBank/DDBJ databases">
        <title>Complete closed genome sequence of Bartonella alsatica CIP 105477.</title>
        <authorList>
            <person name="Thibau A."/>
            <person name="Schultze T.G."/>
            <person name="Kempf V.A.J."/>
        </authorList>
    </citation>
    <scope>NUCLEOTIDE SEQUENCE [LARGE SCALE GENOMIC DNA]</scope>
    <source>
        <strain evidence="7 8">CIP 105477</strain>
    </source>
</reference>
<keyword evidence="8" id="KW-1185">Reference proteome</keyword>
<keyword evidence="5" id="KW-0430">Lectin</keyword>
<proteinExistence type="inferred from homology"/>
<dbReference type="InterPro" id="IPR012413">
    <property type="entry name" value="BA14K"/>
</dbReference>
<comment type="similarity">
    <text evidence="2">Belongs to the BA14k family.</text>
</comment>
<dbReference type="RefSeq" id="WP_005864830.1">
    <property type="nucleotide sequence ID" value="NZ_CACVBB010000004.1"/>
</dbReference>
<evidence type="ECO:0000256" key="5">
    <source>
        <dbReference type="ARBA" id="ARBA00022734"/>
    </source>
</evidence>
<evidence type="ECO:0000313" key="8">
    <source>
        <dbReference type="Proteomes" id="UP000509443"/>
    </source>
</evidence>
<keyword evidence="4" id="KW-1003">Cell membrane</keyword>
<dbReference type="EMBL" id="CP058235">
    <property type="protein sequence ID" value="QLC51668.1"/>
    <property type="molecule type" value="Genomic_DNA"/>
</dbReference>
<evidence type="ECO:0000256" key="1">
    <source>
        <dbReference type="ARBA" id="ARBA00004167"/>
    </source>
</evidence>
<protein>
    <recommendedName>
        <fullName evidence="3">Lectin-like protein BA14k</fullName>
    </recommendedName>
</protein>
<comment type="subcellular location">
    <subcellularLocation>
        <location evidence="1">Membrane</location>
        <topology evidence="1">Single-pass membrane protein</topology>
    </subcellularLocation>
</comment>
<evidence type="ECO:0000256" key="3">
    <source>
        <dbReference type="ARBA" id="ARBA00020552"/>
    </source>
</evidence>
<keyword evidence="4" id="KW-0472">Membrane</keyword>
<accession>A0ABX6QFW1</accession>
<dbReference type="Proteomes" id="UP000509443">
    <property type="component" value="Chromosome"/>
</dbReference>
<sequence>MQKVIRLVVLLVISTATVLMPLGTTLADIISTQKEYIKREIDSMKKKMETGFSPHNFSIHSNNHSSHSMLSTHHPYSTEDYRHVNRQSRKHSYHNIERKTHRYVERKTTKTTTHRHIHEYRGNSGNSGDTLAASVLGLAAGAILGNILKQPQQPQIVYQVPPQNRVIYQEVPQNKMVYQVQQTMEYQPTKQPWTTAWLEYCTKKYRSFNPKTGTFRGYDGLNHFCYAPLN</sequence>
<dbReference type="Pfam" id="PF07886">
    <property type="entry name" value="BA14K"/>
    <property type="match status" value="1"/>
</dbReference>
<gene>
    <name evidence="7" type="ORF">HWV54_01625</name>
</gene>
<evidence type="ECO:0000313" key="7">
    <source>
        <dbReference type="EMBL" id="QLC51668.1"/>
    </source>
</evidence>
<name>A0ABX6QFW1_9HYPH</name>